<evidence type="ECO:0000313" key="2">
    <source>
        <dbReference type="Proteomes" id="UP000274541"/>
    </source>
</evidence>
<dbReference type="AlphaFoldDB" id="A0A0Q0DY18"/>
<organism evidence="1 2">
    <name type="scientific">Pseudomonas syringae pv. aptata</name>
    <dbReference type="NCBI Taxonomy" id="83167"/>
    <lineage>
        <taxon>Bacteria</taxon>
        <taxon>Pseudomonadati</taxon>
        <taxon>Pseudomonadota</taxon>
        <taxon>Gammaproteobacteria</taxon>
        <taxon>Pseudomonadales</taxon>
        <taxon>Pseudomonadaceae</taxon>
        <taxon>Pseudomonas</taxon>
        <taxon>Pseudomonas syringae</taxon>
    </lineage>
</organism>
<proteinExistence type="predicted"/>
<name>A0A0Q0DY18_PSEAP</name>
<dbReference type="EMBL" id="RBPX01000067">
    <property type="protein sequence ID" value="RMO70479.1"/>
    <property type="molecule type" value="Genomic_DNA"/>
</dbReference>
<accession>A0A0Q0DY18</accession>
<comment type="caution">
    <text evidence="1">The sequence shown here is derived from an EMBL/GenBank/DDBJ whole genome shotgun (WGS) entry which is preliminary data.</text>
</comment>
<protein>
    <submittedName>
        <fullName evidence="1">Uncharacterized protein</fullName>
    </submittedName>
</protein>
<evidence type="ECO:0000313" key="1">
    <source>
        <dbReference type="EMBL" id="RMO70479.1"/>
    </source>
</evidence>
<gene>
    <name evidence="1" type="ORF">ALQ37_101668</name>
</gene>
<sequence>MEISADDSLRKAGHFTRNRPFVKYAAPVLFRQATTLDQK</sequence>
<dbReference type="Proteomes" id="UP000274541">
    <property type="component" value="Unassembled WGS sequence"/>
</dbReference>
<reference evidence="1 2" key="1">
    <citation type="submission" date="2018-08" db="EMBL/GenBank/DDBJ databases">
        <title>Recombination of ecologically and evolutionarily significant loci maintains genetic cohesion in the Pseudomonas syringae species complex.</title>
        <authorList>
            <person name="Dillon M."/>
            <person name="Thakur S."/>
            <person name="Almeida R.N.D."/>
            <person name="Weir B.S."/>
            <person name="Guttman D.S."/>
        </authorList>
    </citation>
    <scope>NUCLEOTIDE SEQUENCE [LARGE SCALE GENOMIC DNA]</scope>
    <source>
        <strain evidence="1 2">ICMP 4388</strain>
    </source>
</reference>